<keyword evidence="5" id="KW-0408">Iron</keyword>
<reference evidence="8" key="2">
    <citation type="journal article" date="2021" name="PeerJ">
        <title>Extensive microbial diversity within the chicken gut microbiome revealed by metagenomics and culture.</title>
        <authorList>
            <person name="Gilroy R."/>
            <person name="Ravi A."/>
            <person name="Getino M."/>
            <person name="Pursley I."/>
            <person name="Horton D.L."/>
            <person name="Alikhan N.F."/>
            <person name="Baker D."/>
            <person name="Gharbi K."/>
            <person name="Hall N."/>
            <person name="Watson M."/>
            <person name="Adriaenssens E.M."/>
            <person name="Foster-Nyarko E."/>
            <person name="Jarju S."/>
            <person name="Secka A."/>
            <person name="Antonio M."/>
            <person name="Oren A."/>
            <person name="Chaudhuri R.R."/>
            <person name="La Ragione R."/>
            <person name="Hildebrand F."/>
            <person name="Pallen M.J."/>
        </authorList>
    </citation>
    <scope>NUCLEOTIDE SEQUENCE</scope>
    <source>
        <strain evidence="8">ChiGjej1B1-19959</strain>
    </source>
</reference>
<dbReference type="NCBIfam" id="TIGR00277">
    <property type="entry name" value="HDIG"/>
    <property type="match status" value="1"/>
</dbReference>
<dbReference type="AlphaFoldDB" id="A0A9D1IH63"/>
<evidence type="ECO:0000313" key="8">
    <source>
        <dbReference type="EMBL" id="HIU36606.1"/>
    </source>
</evidence>
<evidence type="ECO:0000256" key="3">
    <source>
        <dbReference type="ARBA" id="ARBA00022741"/>
    </source>
</evidence>
<proteinExistence type="predicted"/>
<evidence type="ECO:0000256" key="4">
    <source>
        <dbReference type="ARBA" id="ARBA00022801"/>
    </source>
</evidence>
<dbReference type="InterPro" id="IPR051094">
    <property type="entry name" value="Diverse_Catalytic_Enzymes"/>
</dbReference>
<dbReference type="SUPFAM" id="SSF109604">
    <property type="entry name" value="HD-domain/PDEase-like"/>
    <property type="match status" value="1"/>
</dbReference>
<evidence type="ECO:0000256" key="1">
    <source>
        <dbReference type="ARBA" id="ARBA00012506"/>
    </source>
</evidence>
<dbReference type="NCBIfam" id="TIGR00488">
    <property type="entry name" value="bis(5'-nucleosyl)-tetraphosphatase (symmetrical) YqeK"/>
    <property type="match status" value="1"/>
</dbReference>
<evidence type="ECO:0000256" key="5">
    <source>
        <dbReference type="ARBA" id="ARBA00023004"/>
    </source>
</evidence>
<comment type="catalytic activity">
    <reaction evidence="6">
        <text>P(1),P(4)-bis(5'-adenosyl) tetraphosphate + H2O = 2 ADP + 2 H(+)</text>
        <dbReference type="Rhea" id="RHEA:24252"/>
        <dbReference type="ChEBI" id="CHEBI:15377"/>
        <dbReference type="ChEBI" id="CHEBI:15378"/>
        <dbReference type="ChEBI" id="CHEBI:58141"/>
        <dbReference type="ChEBI" id="CHEBI:456216"/>
        <dbReference type="EC" id="3.6.1.41"/>
    </reaction>
</comment>
<keyword evidence="2" id="KW-0479">Metal-binding</keyword>
<dbReference type="InterPro" id="IPR005249">
    <property type="entry name" value="YqeK"/>
</dbReference>
<sequence>MDTKRNAEFLEVLQTKLDAYRLHHSLCVAESARTLAAQYGGDEEKAYTAGLVHDVMKNTPPADLLNFFADNGIMLTAARRASPKTWHAIAGEAYLRTALHVTDEEILSAVRYHTTGRAGMTTLEKVVFIADFISEDRDYPGVGHMRETAAQSLDAAVVEGLQFTIQELLCAARPVDPDSIGAYNDAALALTEQSEQKG</sequence>
<dbReference type="Pfam" id="PF01966">
    <property type="entry name" value="HD"/>
    <property type="match status" value="1"/>
</dbReference>
<dbReference type="PANTHER" id="PTHR35795">
    <property type="entry name" value="SLR1885 PROTEIN"/>
    <property type="match status" value="1"/>
</dbReference>
<dbReference type="InterPro" id="IPR003607">
    <property type="entry name" value="HD/PDEase_dom"/>
</dbReference>
<evidence type="ECO:0000256" key="2">
    <source>
        <dbReference type="ARBA" id="ARBA00022723"/>
    </source>
</evidence>
<dbReference type="CDD" id="cd00077">
    <property type="entry name" value="HDc"/>
    <property type="match status" value="1"/>
</dbReference>
<dbReference type="GO" id="GO:0008803">
    <property type="term" value="F:bis(5'-nucleosyl)-tetraphosphatase (symmetrical) activity"/>
    <property type="evidence" value="ECO:0007669"/>
    <property type="project" value="UniProtKB-EC"/>
</dbReference>
<dbReference type="EMBL" id="DVMW01000048">
    <property type="protein sequence ID" value="HIU36606.1"/>
    <property type="molecule type" value="Genomic_DNA"/>
</dbReference>
<gene>
    <name evidence="8" type="primary">yqeK</name>
    <name evidence="8" type="ORF">IAC53_08390</name>
</gene>
<evidence type="ECO:0000313" key="9">
    <source>
        <dbReference type="Proteomes" id="UP000824071"/>
    </source>
</evidence>
<dbReference type="PROSITE" id="PS51831">
    <property type="entry name" value="HD"/>
    <property type="match status" value="1"/>
</dbReference>
<evidence type="ECO:0000259" key="7">
    <source>
        <dbReference type="PROSITE" id="PS51831"/>
    </source>
</evidence>
<accession>A0A9D1IH63</accession>
<dbReference type="Proteomes" id="UP000824071">
    <property type="component" value="Unassembled WGS sequence"/>
</dbReference>
<organism evidence="8 9">
    <name type="scientific">Candidatus Fimenecus excrementigallinarum</name>
    <dbReference type="NCBI Taxonomy" id="2840816"/>
    <lineage>
        <taxon>Bacteria</taxon>
        <taxon>Bacillati</taxon>
        <taxon>Bacillota</taxon>
        <taxon>Clostridia</taxon>
        <taxon>Candidatus Fimenecus</taxon>
    </lineage>
</organism>
<reference evidence="8" key="1">
    <citation type="submission" date="2020-10" db="EMBL/GenBank/DDBJ databases">
        <authorList>
            <person name="Gilroy R."/>
        </authorList>
    </citation>
    <scope>NUCLEOTIDE SEQUENCE</scope>
    <source>
        <strain evidence="8">ChiGjej1B1-19959</strain>
    </source>
</reference>
<keyword evidence="4 8" id="KW-0378">Hydrolase</keyword>
<dbReference type="InterPro" id="IPR006675">
    <property type="entry name" value="HDIG_dom"/>
</dbReference>
<dbReference type="GO" id="GO:0046872">
    <property type="term" value="F:metal ion binding"/>
    <property type="evidence" value="ECO:0007669"/>
    <property type="project" value="UniProtKB-KW"/>
</dbReference>
<comment type="caution">
    <text evidence="8">The sequence shown here is derived from an EMBL/GenBank/DDBJ whole genome shotgun (WGS) entry which is preliminary data.</text>
</comment>
<keyword evidence="3" id="KW-0547">Nucleotide-binding</keyword>
<dbReference type="GO" id="GO:0000166">
    <property type="term" value="F:nucleotide binding"/>
    <property type="evidence" value="ECO:0007669"/>
    <property type="project" value="UniProtKB-KW"/>
</dbReference>
<dbReference type="PANTHER" id="PTHR35795:SF1">
    <property type="entry name" value="BIS(5'-NUCLEOSYL)-TETRAPHOSPHATASE, SYMMETRICAL"/>
    <property type="match status" value="1"/>
</dbReference>
<dbReference type="SMART" id="SM00471">
    <property type="entry name" value="HDc"/>
    <property type="match status" value="1"/>
</dbReference>
<feature type="domain" description="HD" evidence="7">
    <location>
        <begin position="21"/>
        <end position="136"/>
    </location>
</feature>
<dbReference type="EC" id="3.6.1.41" evidence="1"/>
<protein>
    <recommendedName>
        <fullName evidence="1">bis(5'-nucleosyl)-tetraphosphatase (symmetrical)</fullName>
        <ecNumber evidence="1">3.6.1.41</ecNumber>
    </recommendedName>
</protein>
<dbReference type="Gene3D" id="1.10.3210.10">
    <property type="entry name" value="Hypothetical protein af1432"/>
    <property type="match status" value="1"/>
</dbReference>
<dbReference type="InterPro" id="IPR006674">
    <property type="entry name" value="HD_domain"/>
</dbReference>
<evidence type="ECO:0000256" key="6">
    <source>
        <dbReference type="ARBA" id="ARBA00049417"/>
    </source>
</evidence>
<name>A0A9D1IH63_9FIRM</name>